<evidence type="ECO:0000256" key="4">
    <source>
        <dbReference type="ARBA" id="ARBA00022950"/>
    </source>
</evidence>
<keyword evidence="1" id="KW-1188">Viral release from host cell</keyword>
<dbReference type="GO" id="GO:0046797">
    <property type="term" value="P:viral procapsid maturation"/>
    <property type="evidence" value="ECO:0007669"/>
    <property type="project" value="UniProtKB-KW"/>
</dbReference>
<dbReference type="NCBIfam" id="TIGR01543">
    <property type="entry name" value="proheadase_HK97"/>
    <property type="match status" value="1"/>
</dbReference>
<name>A0A6J5MPN4_9CAUD</name>
<dbReference type="GO" id="GO:0008233">
    <property type="term" value="F:peptidase activity"/>
    <property type="evidence" value="ECO:0007669"/>
    <property type="project" value="UniProtKB-KW"/>
</dbReference>
<organism evidence="7">
    <name type="scientific">uncultured Caudovirales phage</name>
    <dbReference type="NCBI Taxonomy" id="2100421"/>
    <lineage>
        <taxon>Viruses</taxon>
        <taxon>Duplodnaviria</taxon>
        <taxon>Heunggongvirae</taxon>
        <taxon>Uroviricota</taxon>
        <taxon>Caudoviricetes</taxon>
        <taxon>Peduoviridae</taxon>
        <taxon>Maltschvirus</taxon>
        <taxon>Maltschvirus maltsch</taxon>
    </lineage>
</organism>
<evidence type="ECO:0000256" key="2">
    <source>
        <dbReference type="ARBA" id="ARBA00022670"/>
    </source>
</evidence>
<sequence length="461" mass="51242">MPYHISDQMQDCAGWAVVKDATSEIMGCHKTESDALAQLAALHIAEPDMRAVDLSAPDFMRNNARRGVQYYEDGLGGDGLVRQTIVDARKMANGEITAAKWRKIAPWIARHMVDLDAVEGNEITAGVVAHLLWGSGRTKTGATRTMKYAERIVAQLDADERTQPAQNDTVGEHTMNIETRELPPSYRPSSSDDVPVTRPACASCEYFCVEMDAEGQPVTYCKRWHAPVASDAYCDAYEEREDEPMAMPMEDESEMDTEMEMNSAPPIGWVAIPKDDKRTIAYSNMEVRAEGENGTTLVGYAAVFDTPSVDMGFTEYVTRGAFTKTLKDGADVRLLLDHEGAPLARTRSGTLRLMEDERGLRVEADLDPSNPLAQTVLSALRRGDMNQMSFAFRTIRDSWSKEGSVRELREVQLYDVSVVTFPAYEATVAEIRAQKDVTIVTMSRTRMRKAQTRLASANLNK</sequence>
<dbReference type="GO" id="GO:0006508">
    <property type="term" value="P:proteolysis"/>
    <property type="evidence" value="ECO:0007669"/>
    <property type="project" value="UniProtKB-KW"/>
</dbReference>
<keyword evidence="4" id="KW-0118">Viral capsid assembly</keyword>
<accession>A0A6J5MPN4</accession>
<protein>
    <submittedName>
        <fullName evidence="7">Prohead protease</fullName>
    </submittedName>
</protein>
<feature type="domain" description="Prohead serine protease" evidence="6">
    <location>
        <begin position="284"/>
        <end position="434"/>
    </location>
</feature>
<keyword evidence="5" id="KW-1273">Viral capsid maturation</keyword>
<dbReference type="InterPro" id="IPR054613">
    <property type="entry name" value="Peptidase_S78_dom"/>
</dbReference>
<evidence type="ECO:0000256" key="5">
    <source>
        <dbReference type="ARBA" id="ARBA00023045"/>
    </source>
</evidence>
<evidence type="ECO:0000313" key="7">
    <source>
        <dbReference type="EMBL" id="CAB4148744.1"/>
    </source>
</evidence>
<evidence type="ECO:0000256" key="1">
    <source>
        <dbReference type="ARBA" id="ARBA00022612"/>
    </source>
</evidence>
<proteinExistence type="predicted"/>
<reference evidence="7" key="1">
    <citation type="submission" date="2020-04" db="EMBL/GenBank/DDBJ databases">
        <authorList>
            <person name="Chiriac C."/>
            <person name="Salcher M."/>
            <person name="Ghai R."/>
            <person name="Kavagutti S V."/>
        </authorList>
    </citation>
    <scope>NUCLEOTIDE SEQUENCE</scope>
</reference>
<evidence type="ECO:0000259" key="6">
    <source>
        <dbReference type="Pfam" id="PF04586"/>
    </source>
</evidence>
<dbReference type="EMBL" id="LR796498">
    <property type="protein sequence ID" value="CAB4148744.1"/>
    <property type="molecule type" value="Genomic_DNA"/>
</dbReference>
<evidence type="ECO:0000256" key="3">
    <source>
        <dbReference type="ARBA" id="ARBA00022801"/>
    </source>
</evidence>
<keyword evidence="3" id="KW-0378">Hydrolase</keyword>
<keyword evidence="2 7" id="KW-0645">Protease</keyword>
<gene>
    <name evidence="7" type="ORF">UFOVP526_22</name>
</gene>
<dbReference type="InterPro" id="IPR006433">
    <property type="entry name" value="Prohead_protease"/>
</dbReference>
<dbReference type="Pfam" id="PF04586">
    <property type="entry name" value="Peptidase_S78"/>
    <property type="match status" value="1"/>
</dbReference>